<feature type="compositionally biased region" description="Basic and acidic residues" evidence="1">
    <location>
        <begin position="625"/>
        <end position="639"/>
    </location>
</feature>
<feature type="compositionally biased region" description="Polar residues" evidence="1">
    <location>
        <begin position="156"/>
        <end position="175"/>
    </location>
</feature>
<keyword evidence="4" id="KW-1185">Reference proteome</keyword>
<dbReference type="InterPro" id="IPR035892">
    <property type="entry name" value="C2_domain_sf"/>
</dbReference>
<comment type="caution">
    <text evidence="3">The sequence shown here is derived from an EMBL/GenBank/DDBJ whole genome shotgun (WGS) entry which is preliminary data.</text>
</comment>
<dbReference type="Pfam" id="PF24652">
    <property type="entry name" value="CEP76_C"/>
    <property type="match status" value="1"/>
</dbReference>
<feature type="compositionally biased region" description="Low complexity" evidence="1">
    <location>
        <begin position="1"/>
        <end position="16"/>
    </location>
</feature>
<dbReference type="PANTHER" id="PTHR20837">
    <property type="entry name" value="CENTROSOMAL PROTEIN-RELATED"/>
    <property type="match status" value="1"/>
</dbReference>
<dbReference type="InterPro" id="IPR041510">
    <property type="entry name" value="DUF5523"/>
</dbReference>
<feature type="compositionally biased region" description="Low complexity" evidence="1">
    <location>
        <begin position="653"/>
        <end position="672"/>
    </location>
</feature>
<feature type="compositionally biased region" description="Basic and acidic residues" evidence="1">
    <location>
        <begin position="673"/>
        <end position="690"/>
    </location>
</feature>
<feature type="region of interest" description="Disordered" evidence="1">
    <location>
        <begin position="617"/>
        <end position="693"/>
    </location>
</feature>
<dbReference type="STRING" id="1754190.A0A1Y2ANI6"/>
<feature type="region of interest" description="Disordered" evidence="1">
    <location>
        <begin position="1"/>
        <end position="23"/>
    </location>
</feature>
<feature type="compositionally biased region" description="Basic residues" evidence="1">
    <location>
        <begin position="640"/>
        <end position="652"/>
    </location>
</feature>
<dbReference type="PANTHER" id="PTHR20837:SF0">
    <property type="entry name" value="COILED-COIL AND C2 DOMAIN-CONTAINING PROTEIN 2A"/>
    <property type="match status" value="1"/>
</dbReference>
<dbReference type="GO" id="GO:1905515">
    <property type="term" value="P:non-motile cilium assembly"/>
    <property type="evidence" value="ECO:0007669"/>
    <property type="project" value="TreeGrafter"/>
</dbReference>
<reference evidence="3 4" key="1">
    <citation type="submission" date="2016-08" db="EMBL/GenBank/DDBJ databases">
        <title>A Parts List for Fungal Cellulosomes Revealed by Comparative Genomics.</title>
        <authorList>
            <consortium name="DOE Joint Genome Institute"/>
            <person name="Haitjema C.H."/>
            <person name="Gilmore S.P."/>
            <person name="Henske J.K."/>
            <person name="Solomon K.V."/>
            <person name="De Groot R."/>
            <person name="Kuo A."/>
            <person name="Mondo S.J."/>
            <person name="Salamov A.A."/>
            <person name="Labutti K."/>
            <person name="Zhao Z."/>
            <person name="Chiniquy J."/>
            <person name="Barry K."/>
            <person name="Brewer H.M."/>
            <person name="Purvine S.O."/>
            <person name="Wright A.T."/>
            <person name="Boxma B."/>
            <person name="Van Alen T."/>
            <person name="Hackstein J.H."/>
            <person name="Baker S.E."/>
            <person name="Grigoriev I.V."/>
            <person name="O'Malley M.A."/>
        </authorList>
    </citation>
    <scope>NUCLEOTIDE SEQUENCE [LARGE SCALE GENOMIC DNA]</scope>
    <source>
        <strain evidence="3 4">G1</strain>
    </source>
</reference>
<dbReference type="Pfam" id="PF00168">
    <property type="entry name" value="C2"/>
    <property type="match status" value="1"/>
</dbReference>
<organism evidence="3 4">
    <name type="scientific">Neocallimastix californiae</name>
    <dbReference type="NCBI Taxonomy" id="1754190"/>
    <lineage>
        <taxon>Eukaryota</taxon>
        <taxon>Fungi</taxon>
        <taxon>Fungi incertae sedis</taxon>
        <taxon>Chytridiomycota</taxon>
        <taxon>Chytridiomycota incertae sedis</taxon>
        <taxon>Neocallimastigomycetes</taxon>
        <taxon>Neocallimastigales</taxon>
        <taxon>Neocallimastigaceae</taxon>
        <taxon>Neocallimastix</taxon>
    </lineage>
</organism>
<dbReference type="GO" id="GO:0035869">
    <property type="term" value="C:ciliary transition zone"/>
    <property type="evidence" value="ECO:0007669"/>
    <property type="project" value="TreeGrafter"/>
</dbReference>
<dbReference type="Pfam" id="PF15625">
    <property type="entry name" value="CC2D2AN-C2"/>
    <property type="match status" value="2"/>
</dbReference>
<accession>A0A1Y2ANI6</accession>
<evidence type="ECO:0000313" key="3">
    <source>
        <dbReference type="EMBL" id="ORY23515.1"/>
    </source>
</evidence>
<dbReference type="Gene3D" id="2.60.40.150">
    <property type="entry name" value="C2 domain"/>
    <property type="match status" value="1"/>
</dbReference>
<gene>
    <name evidence="3" type="ORF">LY90DRAFT_675530</name>
</gene>
<name>A0A1Y2ANI6_9FUNG</name>
<proteinExistence type="predicted"/>
<dbReference type="SUPFAM" id="SSF49562">
    <property type="entry name" value="C2 domain (Calcium/lipid-binding domain, CaLB)"/>
    <property type="match status" value="1"/>
</dbReference>
<feature type="region of interest" description="Disordered" evidence="1">
    <location>
        <begin position="48"/>
        <end position="89"/>
    </location>
</feature>
<protein>
    <recommendedName>
        <fullName evidence="2">C2 domain-containing protein</fullName>
    </recommendedName>
</protein>
<dbReference type="InterPro" id="IPR028928">
    <property type="entry name" value="CC2D2AN-C2"/>
</dbReference>
<feature type="domain" description="C2" evidence="2">
    <location>
        <begin position="1180"/>
        <end position="1334"/>
    </location>
</feature>
<dbReference type="Pfam" id="PF24656">
    <property type="entry name" value="CEPT76_peptidase"/>
    <property type="match status" value="2"/>
</dbReference>
<evidence type="ECO:0000256" key="1">
    <source>
        <dbReference type="SAM" id="MobiDB-lite"/>
    </source>
</evidence>
<dbReference type="SMART" id="SM00239">
    <property type="entry name" value="C2"/>
    <property type="match status" value="1"/>
</dbReference>
<dbReference type="EMBL" id="MCOG01000233">
    <property type="protein sequence ID" value="ORY23515.1"/>
    <property type="molecule type" value="Genomic_DNA"/>
</dbReference>
<dbReference type="InterPro" id="IPR000008">
    <property type="entry name" value="C2_dom"/>
</dbReference>
<sequence length="1791" mass="208336">MNNDSLNSGSTSSLNRSSRKDRIDLIERAKQRLNEIRLKKNSVLESNNKIDENDPLGIKKQTSYAPQPLNYSYKKTSPPTEFNDKDSKPSTVSFVPEAGISMKIDNNFPQLKKRFSKFQSRGFSRRLGREVGSLASAAESETTTTESNRNGPGGTMINSPIESLENNNQDGNRSSFKLRGRNLDANKTNAATNASMENEIYEKKKKYKVHGMENVKDVFKSAIEDDIKNERSVEYESPEEKAIFQLLNSSKNSTGKDIEIRKWDHLLPRIKESEKQLLYDPSSWHITTTDTWYGDGTNFRKPILEGLYVPDLPYVTSANKRKMEARIHQEEDNLGYDWFDSLGRLGSLPNPIIKKSRHHPQLWIEQDSEVPKDKGFVMDTYWPKPLSKYQEIENGRPYLLVMQLFAVDFIDHRLMAPEMVLAKQIEILMKLFEERKKEGITNYLERKVEMLRNTYELDKLKIFEKYEKIPEGLNDEIIKNTQRKNEEENDGIYQAKVVPSIYQQRMKNQYYKDKNTMYKEDVEKLWNTLNELRQTKLLRDTESQMDLIIQFRILQMWNRIKNMRNSQGYICTNIHLTISTSESDYEEDVKNLKNEINKELEEEKEWFNFNKYMKKSENSENSENEEGKNRDDSVNERSKSRGSRSRGRHGSTRSRSLSISYRSRSLSRQSSFESRRSSSIDFGNERDFGKKSRSKHSKDIFRFANFAFDSKTTKKSHLSESDIKKIKSNIQKRLKISRRKPGAPLIYLKLTKIQEITPTLECPKSEQLRRRECESTKFYIKLFYNYKEVTKTTPRPLNYSKFSVPFKTSEIKHAYVQNEYGIFEPKVIEQEKDSIVIGIHITEIPDSIVLKLYECGVVGDKCIADIFVGIPDSSSHIGSISRERTIIEFSGESLANIPQIKTLDEDSPAILNSLNDDIEQLSYENRNIRGTLHLTVAWGADEEGRSLGPTSSMITKSKQGYNLTGLGYGDRSGDPTNTACPIGIVNLKQLIKWISTINIDPNDPRNVKLMQLYETIKDELMEPWCNKDFFRLDIPKITFEKTLGVGQNVKVQVKRKELLHLRNIGQVIVQEPIPFWDEDISKIKWILVSDKKAKTLLDRQKQMISNSKNLDSSNFNIDSIDSLSDVTMNNFVKRIRTHQLLFNAVCSRPPMLSDFVHEESLYKEIKEKLSFKWLFNQRRPLYPTRIKRDDLAVLQPDKCTLITHIIRGFNIPVRKQNYDKDKKIQSPRTYVEVSFQRQKARTTVFEGTNPTWKETIELPFNAPNNDYQPSSLLENDILMENIYLNLYDEYIVDLIEDDRERERNVHHRKERNWLGSVVIPFAHIYKRAKVEGYFKVKTPYRLLDYEQSESDSSVSNIDKVGTINGCMIHIFITLEPLLIQPPPLRMKFISEEDSRLLKYSKKWVNSGFPNRYCIATTLNLNGSTVFLCRYIRPLQPPPKFDTELKVHRFVSMIPYLNDYSTLMANCQLLCTCDELLEIGAGDEFEHAILLCCYFLYLGLDAYIVVGIGIPEGYTAYVMTRRKEHKGVPSMPDLRASSSRIMNSLNSVMTLLPRPNMPDTLNSRIPCDWKFYNAVTGETFHTWDAHCPLKEVGCVFNNENIWSNINKQTDPARMEWNILNTKFWRPFFNKKFPKPADLSSIQPEILYYKESTYDIYILEKAIHQVITLNFEKWRTRFATIWNRHVSRLLNTLLKKLEEGKLEGKDMSKHWHKSIEGEEMTRLRKIYDISGVPINLSLTDFGPIIEAVHATSIHENLENSVEFALAVYCTNYPNNIVSVWIFIASLKEKNRNY</sequence>
<dbReference type="Pfam" id="PF17661">
    <property type="entry name" value="DUF5523"/>
    <property type="match status" value="1"/>
</dbReference>
<dbReference type="InterPro" id="IPR056290">
    <property type="entry name" value="CEPT76/DRC7_peptidase-like_dom"/>
</dbReference>
<dbReference type="Proteomes" id="UP000193920">
    <property type="component" value="Unassembled WGS sequence"/>
</dbReference>
<feature type="region of interest" description="Disordered" evidence="1">
    <location>
        <begin position="132"/>
        <end position="183"/>
    </location>
</feature>
<dbReference type="GO" id="GO:1904491">
    <property type="term" value="P:protein localization to ciliary transition zone"/>
    <property type="evidence" value="ECO:0007669"/>
    <property type="project" value="TreeGrafter"/>
</dbReference>
<feature type="compositionally biased region" description="Low complexity" evidence="1">
    <location>
        <begin position="135"/>
        <end position="147"/>
    </location>
</feature>
<dbReference type="InterPro" id="IPR056288">
    <property type="entry name" value="CEP76_C"/>
</dbReference>
<evidence type="ECO:0000313" key="4">
    <source>
        <dbReference type="Proteomes" id="UP000193920"/>
    </source>
</evidence>
<dbReference type="PROSITE" id="PS50004">
    <property type="entry name" value="C2"/>
    <property type="match status" value="1"/>
</dbReference>
<dbReference type="InterPro" id="IPR052434">
    <property type="entry name" value="Tectonic-like_complex_comp"/>
</dbReference>
<feature type="compositionally biased region" description="Polar residues" evidence="1">
    <location>
        <begin position="60"/>
        <end position="80"/>
    </location>
</feature>
<evidence type="ECO:0000259" key="2">
    <source>
        <dbReference type="PROSITE" id="PS50004"/>
    </source>
</evidence>
<dbReference type="OrthoDB" id="2162143at2759"/>